<dbReference type="EMBL" id="JATAAI010000001">
    <property type="protein sequence ID" value="KAK1749270.1"/>
    <property type="molecule type" value="Genomic_DNA"/>
</dbReference>
<organism evidence="2 3">
    <name type="scientific">Skeletonema marinoi</name>
    <dbReference type="NCBI Taxonomy" id="267567"/>
    <lineage>
        <taxon>Eukaryota</taxon>
        <taxon>Sar</taxon>
        <taxon>Stramenopiles</taxon>
        <taxon>Ochrophyta</taxon>
        <taxon>Bacillariophyta</taxon>
        <taxon>Coscinodiscophyceae</taxon>
        <taxon>Thalassiosirophycidae</taxon>
        <taxon>Thalassiosirales</taxon>
        <taxon>Skeletonemataceae</taxon>
        <taxon>Skeletonema</taxon>
        <taxon>Skeletonema marinoi-dohrnii complex</taxon>
    </lineage>
</organism>
<feature type="region of interest" description="Disordered" evidence="1">
    <location>
        <begin position="555"/>
        <end position="612"/>
    </location>
</feature>
<name>A0AAD8YQ68_9STRA</name>
<feature type="compositionally biased region" description="Basic residues" evidence="1">
    <location>
        <begin position="110"/>
        <end position="127"/>
    </location>
</feature>
<feature type="compositionally biased region" description="Polar residues" evidence="1">
    <location>
        <begin position="555"/>
        <end position="573"/>
    </location>
</feature>
<feature type="compositionally biased region" description="Low complexity" evidence="1">
    <location>
        <begin position="76"/>
        <end position="94"/>
    </location>
</feature>
<comment type="caution">
    <text evidence="2">The sequence shown here is derived from an EMBL/GenBank/DDBJ whole genome shotgun (WGS) entry which is preliminary data.</text>
</comment>
<feature type="compositionally biased region" description="Low complexity" evidence="1">
    <location>
        <begin position="447"/>
        <end position="460"/>
    </location>
</feature>
<feature type="compositionally biased region" description="Basic residues" evidence="1">
    <location>
        <begin position="60"/>
        <end position="75"/>
    </location>
</feature>
<dbReference type="AlphaFoldDB" id="A0AAD8YQ68"/>
<feature type="compositionally biased region" description="Basic and acidic residues" evidence="1">
    <location>
        <begin position="193"/>
        <end position="213"/>
    </location>
</feature>
<feature type="compositionally biased region" description="Basic and acidic residues" evidence="1">
    <location>
        <begin position="582"/>
        <end position="598"/>
    </location>
</feature>
<protein>
    <submittedName>
        <fullName evidence="2">Uncharacterized protein</fullName>
    </submittedName>
</protein>
<feature type="compositionally biased region" description="Basic and acidic residues" evidence="1">
    <location>
        <begin position="521"/>
        <end position="530"/>
    </location>
</feature>
<feature type="compositionally biased region" description="Basic residues" evidence="1">
    <location>
        <begin position="161"/>
        <end position="170"/>
    </location>
</feature>
<feature type="region of interest" description="Disordered" evidence="1">
    <location>
        <begin position="438"/>
        <end position="530"/>
    </location>
</feature>
<reference evidence="2" key="1">
    <citation type="submission" date="2023-06" db="EMBL/GenBank/DDBJ databases">
        <title>Survivors Of The Sea: Transcriptome response of Skeletonema marinoi to long-term dormancy.</title>
        <authorList>
            <person name="Pinder M.I.M."/>
            <person name="Kourtchenko O."/>
            <person name="Robertson E.K."/>
            <person name="Larsson T."/>
            <person name="Maumus F."/>
            <person name="Osuna-Cruz C.M."/>
            <person name="Vancaester E."/>
            <person name="Stenow R."/>
            <person name="Vandepoele K."/>
            <person name="Ploug H."/>
            <person name="Bruchert V."/>
            <person name="Godhe A."/>
            <person name="Topel M."/>
        </authorList>
    </citation>
    <scope>NUCLEOTIDE SEQUENCE</scope>
    <source>
        <strain evidence="2">R05AC</strain>
    </source>
</reference>
<keyword evidence="3" id="KW-1185">Reference proteome</keyword>
<feature type="region of interest" description="Disordered" evidence="1">
    <location>
        <begin position="297"/>
        <end position="405"/>
    </location>
</feature>
<feature type="compositionally biased region" description="Basic residues" evidence="1">
    <location>
        <begin position="333"/>
        <end position="342"/>
    </location>
</feature>
<feature type="region of interest" description="Disordered" evidence="1">
    <location>
        <begin position="246"/>
        <end position="274"/>
    </location>
</feature>
<feature type="region of interest" description="Disordered" evidence="1">
    <location>
        <begin position="1"/>
        <end position="213"/>
    </location>
</feature>
<feature type="compositionally biased region" description="Polar residues" evidence="1">
    <location>
        <begin position="255"/>
        <end position="274"/>
    </location>
</feature>
<sequence>MLKVSRGDAGPRSPMEGTMSAQRRRNRRAAAASDSLASLMMLPSDNTNNLAVPSSSSSSARKKQSKHHHHHHHRSTPSSLEQIANTAAATSIISAEDEKSTAAVAPSTGKSKKSTSSKTKQSGKRSHLSMTTSLSSLAIISSADKQQSGSSNKSNAASPQKKSHKKKRQMSPRSKSKLDSLQQQPQQLEENVEDKGKDKAQQQRLQHLKDAEPIVKGSLVIVQPRTWPGMNKLGGVGRVVAVHSSTSYDLDSSSQQMQQNSTEEGESSNNIIDASTTTTYDVSYVLGGKDKNIEAEYVLLHDTNQEAPRERHQRSSVSKSEPEKDSVKDSKTKSVKKKRKKIASTVTTEASPPAKKESLKKGNITKISSTARGKQLRQLKQVRDQHVAAAEEEDGSTTNNLSPAFSLSSQFSKQDGTFSPLDYLADSYPKIDTPVLDTYSEKWSNNDEPQQLEQQQQQQNSEEEEEDDEDRDDDPSSSVVSTDEDGSGFTPPRQQRKRASPVKYSNSEMMKGDMSPPSENKNLEREYGRLALKKQEIERKMKIYKSDAEKINPWATTTAGRSNVDTSGSSLLAQSPPGRSDTVGRSETVGRRSHRGDNDGNEYPITRYSAGVPSREEVEFGELVYQRNLTDRRMAELKDGYPKRSKPKKKRRRRVVETITRVIHEESEDDGSSISDRHRQLKSGRYDRDYYESPDRRYTSQNPMHSRRSFDRRRSGSSDSEFRDQDYARQHSSQRNQTQGLESRKRRYPEQSASSGSRKTKSRPSSMLEDLD</sequence>
<feature type="compositionally biased region" description="Basic and acidic residues" evidence="1">
    <location>
        <begin position="320"/>
        <end position="332"/>
    </location>
</feature>
<dbReference type="Proteomes" id="UP001224775">
    <property type="component" value="Unassembled WGS sequence"/>
</dbReference>
<feature type="compositionally biased region" description="Acidic residues" evidence="1">
    <location>
        <begin position="461"/>
        <end position="475"/>
    </location>
</feature>
<proteinExistence type="predicted"/>
<feature type="compositionally biased region" description="Basic residues" evidence="1">
    <location>
        <begin position="643"/>
        <end position="654"/>
    </location>
</feature>
<feature type="compositionally biased region" description="Polar residues" evidence="1">
    <location>
        <begin position="730"/>
        <end position="741"/>
    </location>
</feature>
<evidence type="ECO:0000313" key="3">
    <source>
        <dbReference type="Proteomes" id="UP001224775"/>
    </source>
</evidence>
<feature type="compositionally biased region" description="Basic and acidic residues" evidence="1">
    <location>
        <begin position="708"/>
        <end position="729"/>
    </location>
</feature>
<feature type="compositionally biased region" description="Polar residues" evidence="1">
    <location>
        <begin position="179"/>
        <end position="189"/>
    </location>
</feature>
<feature type="region of interest" description="Disordered" evidence="1">
    <location>
        <begin position="635"/>
        <end position="772"/>
    </location>
</feature>
<accession>A0AAD8YQ68</accession>
<evidence type="ECO:0000256" key="1">
    <source>
        <dbReference type="SAM" id="MobiDB-lite"/>
    </source>
</evidence>
<feature type="compositionally biased region" description="Low complexity" evidence="1">
    <location>
        <begin position="131"/>
        <end position="143"/>
    </location>
</feature>
<feature type="compositionally biased region" description="Polar residues" evidence="1">
    <location>
        <begin position="144"/>
        <end position="160"/>
    </location>
</feature>
<feature type="compositionally biased region" description="Basic and acidic residues" evidence="1">
    <location>
        <begin position="684"/>
        <end position="698"/>
    </location>
</feature>
<gene>
    <name evidence="2" type="ORF">QTG54_001209</name>
</gene>
<evidence type="ECO:0000313" key="2">
    <source>
        <dbReference type="EMBL" id="KAK1749270.1"/>
    </source>
</evidence>
<feature type="compositionally biased region" description="Polar residues" evidence="1">
    <location>
        <begin position="396"/>
        <end position="405"/>
    </location>
</feature>
<feature type="compositionally biased region" description="Low complexity" evidence="1">
    <location>
        <begin position="29"/>
        <end position="44"/>
    </location>
</feature>